<keyword evidence="1" id="KW-0732">Signal</keyword>
<evidence type="ECO:0000313" key="3">
    <source>
        <dbReference type="Proteomes" id="UP000515344"/>
    </source>
</evidence>
<name>A0A7G5XH51_9BACT</name>
<reference evidence="3" key="1">
    <citation type="submission" date="2020-08" db="EMBL/GenBank/DDBJ databases">
        <title>Lacibacter sp. S13-6-6 genome sequencing.</title>
        <authorList>
            <person name="Jin L."/>
        </authorList>
    </citation>
    <scope>NUCLEOTIDE SEQUENCE [LARGE SCALE GENOMIC DNA]</scope>
    <source>
        <strain evidence="3">S13-6-6</strain>
    </source>
</reference>
<feature type="chain" id="PRO_5028985473" evidence="1">
    <location>
        <begin position="22"/>
        <end position="540"/>
    </location>
</feature>
<proteinExistence type="predicted"/>
<feature type="signal peptide" evidence="1">
    <location>
        <begin position="1"/>
        <end position="21"/>
    </location>
</feature>
<dbReference type="AlphaFoldDB" id="A0A7G5XH51"/>
<dbReference type="KEGG" id="lacs:H4075_00995"/>
<dbReference type="InterPro" id="IPR026444">
    <property type="entry name" value="Secre_tail"/>
</dbReference>
<keyword evidence="3" id="KW-1185">Reference proteome</keyword>
<sequence>MTRLILCLVALFATTAFKASAQVPKLSSNPTASATIFLDFDGQTVSTPYWNGGRTFYCTPSGLTEAQITTAFYQVAEDFNPFNLNITTDSTVYFAAPINQRQRIIVTAYSSWYGSAGGVAYLNTFRWGMEIPGFVFANLLNYNEKNIAEASSHESGHTLGLNHQTLYDADCNFKYEYNPGTGANGSATSWAPIMGNSYGKTLTLWHKGTSTQGCTKLQDDLSILAGTDNGFGYKEDLVGNTTRTATALPMSTTISANSQPTTGFNVSSEINTSSDVDIFRIDITSDTRLQLSATPSASGSTKPNVDMQMAILDSRGNTINIYNPATTLNVAIDSFVSAGTYYLRLTNAANSNVSTYGMLGDYSVSGAALPSTLPVQSMKLNGKANNNNHELNWNIVADEPIESILIETSTNGMSFSSLQNVNSNSTSFGYQPSEKKTIYYRLLVTTASQLKYYSNVVALREVGSKSKVDVVTNIISKNEIALNSNGSYNWRIIDMSGRALANGRTTTGFNQLQPGTLNSGMYLLQIIDGGDIITEKIVKH</sequence>
<dbReference type="SUPFAM" id="SSF89260">
    <property type="entry name" value="Collagen-binding domain"/>
    <property type="match status" value="1"/>
</dbReference>
<dbReference type="Gene3D" id="2.60.120.380">
    <property type="match status" value="1"/>
</dbReference>
<dbReference type="EMBL" id="CP060007">
    <property type="protein sequence ID" value="QNA44804.1"/>
    <property type="molecule type" value="Genomic_DNA"/>
</dbReference>
<organism evidence="2 3">
    <name type="scientific">Lacibacter sediminis</name>
    <dbReference type="NCBI Taxonomy" id="2760713"/>
    <lineage>
        <taxon>Bacteria</taxon>
        <taxon>Pseudomonadati</taxon>
        <taxon>Bacteroidota</taxon>
        <taxon>Chitinophagia</taxon>
        <taxon>Chitinophagales</taxon>
        <taxon>Chitinophagaceae</taxon>
        <taxon>Lacibacter</taxon>
    </lineage>
</organism>
<gene>
    <name evidence="2" type="ORF">H4075_00995</name>
</gene>
<accession>A0A7G5XH51</accession>
<evidence type="ECO:0000313" key="2">
    <source>
        <dbReference type="EMBL" id="QNA44804.1"/>
    </source>
</evidence>
<dbReference type="RefSeq" id="WP_182803308.1">
    <property type="nucleotide sequence ID" value="NZ_CP060007.1"/>
</dbReference>
<protein>
    <submittedName>
        <fullName evidence="2">T9SS type A sorting domain-containing protein</fullName>
    </submittedName>
</protein>
<dbReference type="Proteomes" id="UP000515344">
    <property type="component" value="Chromosome"/>
</dbReference>
<dbReference type="SUPFAM" id="SSF55486">
    <property type="entry name" value="Metalloproteases ('zincins'), catalytic domain"/>
    <property type="match status" value="1"/>
</dbReference>
<evidence type="ECO:0000256" key="1">
    <source>
        <dbReference type="SAM" id="SignalP"/>
    </source>
</evidence>
<dbReference type="NCBIfam" id="TIGR04183">
    <property type="entry name" value="Por_Secre_tail"/>
    <property type="match status" value="1"/>
</dbReference>